<organism evidence="3 4">
    <name type="scientific">Thalassospira marina</name>
    <dbReference type="NCBI Taxonomy" id="2048283"/>
    <lineage>
        <taxon>Bacteria</taxon>
        <taxon>Pseudomonadati</taxon>
        <taxon>Pseudomonadota</taxon>
        <taxon>Alphaproteobacteria</taxon>
        <taxon>Rhodospirillales</taxon>
        <taxon>Thalassospiraceae</taxon>
        <taxon>Thalassospira</taxon>
    </lineage>
</organism>
<dbReference type="InterPro" id="IPR028098">
    <property type="entry name" value="Glyco_trans_4-like_N"/>
</dbReference>
<sequence length="352" mass="37834">MVEDTGGAFRIFRTHKTEPQRSWSDPSGRFSQIILPGFHIPLGENRSLALTRSPASHLAHFAPDIVLIAGFGPAMWLAHKWCRARNIPYIVRFDGWAASDIAFKNPIRRKMRRDILAHAHAGIAAGTPGADWFIDHGIAANQVSIIPIAPSFRPPNNLPASTSRPHDLLSCGRPTDAKGFDLFLILAAKLWQSGVVKSIAIAGIGPADFKTVQAKINQAGIGEITTLIPAVPADQLAPIYGRAKLFCLPSRSDAYGVAVVDAISCQTVSLASDQTGCAHDMLVPGETMLPLPSSPAGYGYDAWVNAATKLLSTPDYYAHHLARQTAAITGNAPENIARQTLVACQKVLLMRA</sequence>
<dbReference type="Pfam" id="PF13579">
    <property type="entry name" value="Glyco_trans_4_4"/>
    <property type="match status" value="1"/>
</dbReference>
<accession>A0ABM6Q6D6</accession>
<dbReference type="Gene3D" id="3.40.50.2000">
    <property type="entry name" value="Glycogen Phosphorylase B"/>
    <property type="match status" value="2"/>
</dbReference>
<feature type="domain" description="Glycosyl transferase family 1" evidence="1">
    <location>
        <begin position="165"/>
        <end position="288"/>
    </location>
</feature>
<gene>
    <name evidence="3" type="ORF">CSC3H3_04465</name>
</gene>
<name>A0ABM6Q6D6_9PROT</name>
<evidence type="ECO:0000259" key="1">
    <source>
        <dbReference type="Pfam" id="PF00534"/>
    </source>
</evidence>
<evidence type="ECO:0000313" key="4">
    <source>
        <dbReference type="Proteomes" id="UP000233458"/>
    </source>
</evidence>
<reference evidence="3 4" key="1">
    <citation type="submission" date="2017-10" db="EMBL/GenBank/DDBJ databases">
        <title>Biodiversity and function of Thalassospira species in the particle-attached aromatic-hydrocarbon-degrading consortia from the surface seawater of the China South Sea.</title>
        <authorList>
            <person name="Dong C."/>
            <person name="Liu R."/>
            <person name="Shao Z."/>
        </authorList>
    </citation>
    <scope>NUCLEOTIDE SEQUENCE [LARGE SCALE GENOMIC DNA]</scope>
    <source>
        <strain evidence="3 4">CSC3H3</strain>
    </source>
</reference>
<dbReference type="InterPro" id="IPR050194">
    <property type="entry name" value="Glycosyltransferase_grp1"/>
</dbReference>
<keyword evidence="4" id="KW-1185">Reference proteome</keyword>
<evidence type="ECO:0008006" key="5">
    <source>
        <dbReference type="Google" id="ProtNLM"/>
    </source>
</evidence>
<dbReference type="Proteomes" id="UP000233458">
    <property type="component" value="Chromosome"/>
</dbReference>
<feature type="domain" description="Glycosyltransferase subfamily 4-like N-terminal" evidence="2">
    <location>
        <begin position="38"/>
        <end position="147"/>
    </location>
</feature>
<dbReference type="Pfam" id="PF00534">
    <property type="entry name" value="Glycos_transf_1"/>
    <property type="match status" value="1"/>
</dbReference>
<proteinExistence type="predicted"/>
<evidence type="ECO:0000259" key="2">
    <source>
        <dbReference type="Pfam" id="PF13579"/>
    </source>
</evidence>
<dbReference type="InterPro" id="IPR001296">
    <property type="entry name" value="Glyco_trans_1"/>
</dbReference>
<dbReference type="PANTHER" id="PTHR45947">
    <property type="entry name" value="SULFOQUINOVOSYL TRANSFERASE SQD2"/>
    <property type="match status" value="1"/>
</dbReference>
<dbReference type="EMBL" id="CP024199">
    <property type="protein sequence ID" value="AUG52059.1"/>
    <property type="molecule type" value="Genomic_DNA"/>
</dbReference>
<evidence type="ECO:0000313" key="3">
    <source>
        <dbReference type="EMBL" id="AUG52059.1"/>
    </source>
</evidence>
<dbReference type="SUPFAM" id="SSF53756">
    <property type="entry name" value="UDP-Glycosyltransferase/glycogen phosphorylase"/>
    <property type="match status" value="1"/>
</dbReference>
<dbReference type="PANTHER" id="PTHR45947:SF3">
    <property type="entry name" value="SULFOQUINOVOSYL TRANSFERASE SQD2"/>
    <property type="match status" value="1"/>
</dbReference>
<protein>
    <recommendedName>
        <fullName evidence="5">Glycosyl transferase family 1 domain-containing protein</fullName>
    </recommendedName>
</protein>